<dbReference type="EMBL" id="BX284604">
    <property type="protein sequence ID" value="CCD66631.1"/>
    <property type="molecule type" value="Genomic_DNA"/>
</dbReference>
<dbReference type="RefSeq" id="NP_501107.1">
    <property type="nucleotide sequence ID" value="NM_068706.6"/>
</dbReference>
<evidence type="ECO:0000313" key="4">
    <source>
        <dbReference type="WormBase" id="ZC477.5"/>
    </source>
</evidence>
<dbReference type="WormBase" id="ZC477.5">
    <property type="protein sequence ID" value="CE28164"/>
    <property type="gene ID" value="WBGene00022620"/>
    <property type="gene designation" value="rde-8"/>
</dbReference>
<dbReference type="Gene3D" id="3.40.50.11980">
    <property type="match status" value="1"/>
</dbReference>
<dbReference type="SMR" id="Q23342"/>
<protein>
    <submittedName>
        <fullName evidence="2">RNase NYN domain-containing protein</fullName>
    </submittedName>
</protein>
<dbReference type="GeneID" id="177483"/>
<dbReference type="eggNOG" id="ENOG502TGG1">
    <property type="taxonomic scope" value="Eukaryota"/>
</dbReference>
<dbReference type="AGR" id="WB:WBGene00022620"/>
<evidence type="ECO:0007829" key="5">
    <source>
        <dbReference type="PeptideAtlas" id="Q23342"/>
    </source>
</evidence>
<organism evidence="2 3">
    <name type="scientific">Caenorhabditis elegans</name>
    <dbReference type="NCBI Taxonomy" id="6239"/>
    <lineage>
        <taxon>Eukaryota</taxon>
        <taxon>Metazoa</taxon>
        <taxon>Ecdysozoa</taxon>
        <taxon>Nematoda</taxon>
        <taxon>Chromadorea</taxon>
        <taxon>Rhabditida</taxon>
        <taxon>Rhabditina</taxon>
        <taxon>Rhabditomorpha</taxon>
        <taxon>Rhabditoidea</taxon>
        <taxon>Rhabditidae</taxon>
        <taxon>Peloderinae</taxon>
        <taxon>Caenorhabditis</taxon>
    </lineage>
</organism>
<dbReference type="Pfam" id="PF11977">
    <property type="entry name" value="RNase_Zc3h12a"/>
    <property type="match status" value="1"/>
</dbReference>
<dbReference type="Proteomes" id="UP000001940">
    <property type="component" value="Chromosome IV"/>
</dbReference>
<dbReference type="GO" id="GO:0005634">
    <property type="term" value="C:nucleus"/>
    <property type="evidence" value="ECO:0000318"/>
    <property type="project" value="GO_Central"/>
</dbReference>
<name>Q23342_CAEEL</name>
<evidence type="ECO:0000313" key="3">
    <source>
        <dbReference type="Proteomes" id="UP000001940"/>
    </source>
</evidence>
<dbReference type="OrthoDB" id="392925at2759"/>
<dbReference type="Bgee" id="WBGene00022620">
    <property type="expression patterns" value="Expressed in germ line (C elegans) and 4 other cell types or tissues"/>
</dbReference>
<keyword evidence="5" id="KW-1267">Proteomics identification</keyword>
<gene>
    <name evidence="2 4" type="primary">rde-8</name>
    <name evidence="2" type="ORF">CELE_ZC477.5</name>
    <name evidence="4" type="ORF">ZC477.5</name>
</gene>
<dbReference type="InterPro" id="IPR021869">
    <property type="entry name" value="RNase_Zc3h12_NYN"/>
</dbReference>
<feature type="domain" description="RNase NYN" evidence="1">
    <location>
        <begin position="70"/>
        <end position="208"/>
    </location>
</feature>
<dbReference type="PaxDb" id="6239-ZC477.5"/>
<dbReference type="FunFam" id="3.40.50.11980:FF:000001">
    <property type="entry name" value="ZC3H12A isoform 1"/>
    <property type="match status" value="1"/>
</dbReference>
<dbReference type="OMA" id="EYDALEC"/>
<sequence length="339" mass="38865">MTCGISETDKKEYDALECKNITLEKFCSNRLTERLKCERMRNQYLQACPEGKDQFSSVIKLYSVIPNSVARTIVIDGANVMHCGSGYPDRRENSKSSHIPDVMPLLSLIRFFVVRDFEVFVVISRKYAKQDATNFKSAIDRLIENHLCVVVPSSNLDDSVALQFASQINGVVITTDQYRDHASDSLRFNTIVRENRLGIKWENVKCKNTRAPNIENDYVPSKRVVFVNERESSSRMSENDVKMRLYAVPDHIQYEITKERRVLSEPEKKKSKTMALLNDLLAYGRQNCPGVIEEILKKPVHVPNDHSTQQPQPPEQPIRRVDIADEEHIAVYVGDGDEW</sequence>
<dbReference type="STRING" id="6239.ZC477.5.1"/>
<dbReference type="GO" id="GO:0036464">
    <property type="term" value="C:cytoplasmic ribonucleoprotein granule"/>
    <property type="evidence" value="ECO:0000318"/>
    <property type="project" value="GO_Central"/>
</dbReference>
<dbReference type="AlphaFoldDB" id="Q23342"/>
<dbReference type="HOGENOM" id="CLU_814416_0_0_1"/>
<dbReference type="GO" id="GO:1990633">
    <property type="term" value="C:mutator focus"/>
    <property type="evidence" value="ECO:0000314"/>
    <property type="project" value="WormBase"/>
</dbReference>
<evidence type="ECO:0000313" key="2">
    <source>
        <dbReference type="EMBL" id="CCD66631.1"/>
    </source>
</evidence>
<dbReference type="GO" id="GO:0003729">
    <property type="term" value="F:mRNA binding"/>
    <property type="evidence" value="ECO:0000314"/>
    <property type="project" value="WormBase"/>
</dbReference>
<reference evidence="2 3" key="1">
    <citation type="journal article" date="1998" name="Science">
        <title>Genome sequence of the nematode C. elegans: a platform for investigating biology.</title>
        <authorList>
            <consortium name="The C. elegans sequencing consortium"/>
            <person name="Sulson J.E."/>
            <person name="Waterston R."/>
        </authorList>
    </citation>
    <scope>NUCLEOTIDE SEQUENCE [LARGE SCALE GENOMIC DNA]</scope>
    <source>
        <strain evidence="2 3">Bristol N2</strain>
    </source>
</reference>
<dbReference type="KEGG" id="cel:CELE_ZC477.5"/>
<evidence type="ECO:0000259" key="1">
    <source>
        <dbReference type="Pfam" id="PF11977"/>
    </source>
</evidence>
<dbReference type="FunCoup" id="Q23342">
    <property type="interactions" value="1297"/>
</dbReference>
<dbReference type="InParanoid" id="Q23342"/>
<dbReference type="GO" id="GO:0005737">
    <property type="term" value="C:cytoplasm"/>
    <property type="evidence" value="ECO:0000314"/>
    <property type="project" value="WormBase"/>
</dbReference>
<dbReference type="PeptideAtlas" id="Q23342"/>
<proteinExistence type="evidence at protein level"/>
<dbReference type="UCSC" id="ZC477.5">
    <property type="organism name" value="c. elegans"/>
</dbReference>
<accession>Q23342</accession>
<dbReference type="GO" id="GO:0004521">
    <property type="term" value="F:RNA endonuclease activity"/>
    <property type="evidence" value="ECO:0000314"/>
    <property type="project" value="WormBase"/>
</dbReference>
<dbReference type="CTD" id="177483"/>
<dbReference type="GO" id="GO:0030422">
    <property type="term" value="P:siRNA processing"/>
    <property type="evidence" value="ECO:0000315"/>
    <property type="project" value="WormBase"/>
</dbReference>
<keyword evidence="3" id="KW-1185">Reference proteome</keyword>